<dbReference type="Proteomes" id="UP000785200">
    <property type="component" value="Unassembled WGS sequence"/>
</dbReference>
<reference evidence="1" key="1">
    <citation type="submission" date="2019-07" db="EMBL/GenBank/DDBJ databases">
        <title>Hyphodiscus hymeniophilus genome sequencing and assembly.</title>
        <authorList>
            <person name="Kramer G."/>
            <person name="Nodwell J."/>
        </authorList>
    </citation>
    <scope>NUCLEOTIDE SEQUENCE</scope>
    <source>
        <strain evidence="1">ATCC 34498</strain>
    </source>
</reference>
<gene>
    <name evidence="1" type="ORF">D0Z07_0461</name>
</gene>
<sequence>MDARSRLYNVGVWDLRRSFLDTWEVRPILKLLFLLPGVAIYDSAPVIIGNRVLIACDVRICSDTHEVDAADRQDFKGRGSFAKPITIGDDCWIGMGVKILPGVTIGQGCTIAAGAVVAKDVEPNSLVGGTPAKLIRKLKGVGPSCILE</sequence>
<name>A0A9P7B0Y9_9HELO</name>
<dbReference type="Pfam" id="PF00132">
    <property type="entry name" value="Hexapep"/>
    <property type="match status" value="1"/>
</dbReference>
<evidence type="ECO:0000313" key="2">
    <source>
        <dbReference type="Proteomes" id="UP000785200"/>
    </source>
</evidence>
<dbReference type="Gene3D" id="2.160.10.10">
    <property type="entry name" value="Hexapeptide repeat proteins"/>
    <property type="match status" value="1"/>
</dbReference>
<dbReference type="SUPFAM" id="SSF51161">
    <property type="entry name" value="Trimeric LpxA-like enzymes"/>
    <property type="match status" value="1"/>
</dbReference>
<organism evidence="1 2">
    <name type="scientific">Hyphodiscus hymeniophilus</name>
    <dbReference type="NCBI Taxonomy" id="353542"/>
    <lineage>
        <taxon>Eukaryota</taxon>
        <taxon>Fungi</taxon>
        <taxon>Dikarya</taxon>
        <taxon>Ascomycota</taxon>
        <taxon>Pezizomycotina</taxon>
        <taxon>Leotiomycetes</taxon>
        <taxon>Helotiales</taxon>
        <taxon>Hyphodiscaceae</taxon>
        <taxon>Hyphodiscus</taxon>
    </lineage>
</organism>
<dbReference type="AlphaFoldDB" id="A0A9P7B0Y9"/>
<dbReference type="PANTHER" id="PTHR23416:SF54">
    <property type="entry name" value="ACETYLTRANSFERASE, CYSE_LACA_LPXA_NODL FAMILY (AFU_ORTHOLOGUE AFUA_2G08430)-RELATED"/>
    <property type="match status" value="1"/>
</dbReference>
<dbReference type="InterPro" id="IPR001451">
    <property type="entry name" value="Hexapep"/>
</dbReference>
<proteinExistence type="predicted"/>
<comment type="caution">
    <text evidence="1">The sequence shown here is derived from an EMBL/GenBank/DDBJ whole genome shotgun (WGS) entry which is preliminary data.</text>
</comment>
<dbReference type="InterPro" id="IPR011004">
    <property type="entry name" value="Trimer_LpxA-like_sf"/>
</dbReference>
<accession>A0A9P7B0Y9</accession>
<keyword evidence="2" id="KW-1185">Reference proteome</keyword>
<protein>
    <submittedName>
        <fullName evidence="1">Acetyltransferase</fullName>
    </submittedName>
</protein>
<dbReference type="OrthoDB" id="25818at2759"/>
<evidence type="ECO:0000313" key="1">
    <source>
        <dbReference type="EMBL" id="KAG0652604.1"/>
    </source>
</evidence>
<dbReference type="GO" id="GO:0008374">
    <property type="term" value="F:O-acyltransferase activity"/>
    <property type="evidence" value="ECO:0007669"/>
    <property type="project" value="TreeGrafter"/>
</dbReference>
<dbReference type="PANTHER" id="PTHR23416">
    <property type="entry name" value="SIALIC ACID SYNTHASE-RELATED"/>
    <property type="match status" value="1"/>
</dbReference>
<dbReference type="EMBL" id="VNKQ01000002">
    <property type="protein sequence ID" value="KAG0652604.1"/>
    <property type="molecule type" value="Genomic_DNA"/>
</dbReference>
<dbReference type="InterPro" id="IPR051159">
    <property type="entry name" value="Hexapeptide_acetyltransf"/>
</dbReference>